<gene>
    <name evidence="1" type="ORF">Aau02nite_11640</name>
</gene>
<evidence type="ECO:0000313" key="2">
    <source>
        <dbReference type="Proteomes" id="UP000681340"/>
    </source>
</evidence>
<sequence>MPAYWSESNEPGEVRRAVALHDEVPNDMLMRARRRLRSPSGSGREMSRQELADAVNRYLWSRYHITSELDATYIGHLEQGRHRWPQARRRDAFREVLGAATDAELGFYINRRARRSRAEEADGDVKRRTLLQQFVAAASPQAASLVATLTAYPNRDSAAGTDSHANVDSLNGRVVKVRAAYQSGRYATAFAQLPGLINELQTVVPGTEPLQRRWQTVTAEAYQVASGLLLKADEAALALVAADRSITAAHASGSPLSIGSSARAVVHTLLASGHPGRAAHLAVTAAQQLERTAGAPSIDSLSLYGALLLRGAIAAARDEDRQLAHDLLDEAATVGRFVGQDGNAHWTAFGPTNVELHQVAVAVCLGDAGEAIDIASHVDLTPIVLAERKAAFVIDVAHAFTQWGKYDKALDAVRTAESYAPEEVRSRRSVHRLIGEIAERGPIRLQRDARAYGVSIGVLL</sequence>
<comment type="caution">
    <text evidence="1">The sequence shown here is derived from an EMBL/GenBank/DDBJ whole genome shotgun (WGS) entry which is preliminary data.</text>
</comment>
<protein>
    <submittedName>
        <fullName evidence="1">Uncharacterized protein</fullName>
    </submittedName>
</protein>
<keyword evidence="2" id="KW-1185">Reference proteome</keyword>
<name>A0A919S5K1_9ACTN</name>
<dbReference type="AlphaFoldDB" id="A0A919S5K1"/>
<accession>A0A919S5K1</accession>
<proteinExistence type="predicted"/>
<dbReference type="Proteomes" id="UP000681340">
    <property type="component" value="Unassembled WGS sequence"/>
</dbReference>
<organism evidence="1 2">
    <name type="scientific">Actinoplanes auranticolor</name>
    <dbReference type="NCBI Taxonomy" id="47988"/>
    <lineage>
        <taxon>Bacteria</taxon>
        <taxon>Bacillati</taxon>
        <taxon>Actinomycetota</taxon>
        <taxon>Actinomycetes</taxon>
        <taxon>Micromonosporales</taxon>
        <taxon>Micromonosporaceae</taxon>
        <taxon>Actinoplanes</taxon>
    </lineage>
</organism>
<dbReference type="EMBL" id="BOQL01000013">
    <property type="protein sequence ID" value="GIM64619.1"/>
    <property type="molecule type" value="Genomic_DNA"/>
</dbReference>
<evidence type="ECO:0000313" key="1">
    <source>
        <dbReference type="EMBL" id="GIM64619.1"/>
    </source>
</evidence>
<reference evidence="1" key="1">
    <citation type="submission" date="2021-03" db="EMBL/GenBank/DDBJ databases">
        <title>Whole genome shotgun sequence of Actinoplanes auranticolor NBRC 12245.</title>
        <authorList>
            <person name="Komaki H."/>
            <person name="Tamura T."/>
        </authorList>
    </citation>
    <scope>NUCLEOTIDE SEQUENCE</scope>
    <source>
        <strain evidence="1">NBRC 12245</strain>
    </source>
</reference>